<organism evidence="1 2">
    <name type="scientific">Candidatus Daviesbacteria bacterium RIFCSPHIGHO2_12_FULL_37_11</name>
    <dbReference type="NCBI Taxonomy" id="1797777"/>
    <lineage>
        <taxon>Bacteria</taxon>
        <taxon>Candidatus Daviesiibacteriota</taxon>
    </lineage>
</organism>
<sequence>MNKNISKLHLDLLDKKRQELLQKLIPYVANFVLSGGTALSLQLGHRKSFDFDFFSSLMIPKKLLEKLSKTIRIKNVAVDTSDELTFFTENNIKVTFLYYPFKTRLKPIKAINGLWLFSVKEIALQKAYTIGRRGEYRDYFDLYTMLTKGFINLNKLISETKNVYGALFDEKLFLEQLVYFGDISNFEIIPVTKASLPKPDEIKRYLEGLVKAYLF</sequence>
<dbReference type="InterPro" id="IPR014942">
    <property type="entry name" value="AbiEii"/>
</dbReference>
<reference evidence="1 2" key="1">
    <citation type="journal article" date="2016" name="Nat. Commun.">
        <title>Thousands of microbial genomes shed light on interconnected biogeochemical processes in an aquifer system.</title>
        <authorList>
            <person name="Anantharaman K."/>
            <person name="Brown C.T."/>
            <person name="Hug L.A."/>
            <person name="Sharon I."/>
            <person name="Castelle C.J."/>
            <person name="Probst A.J."/>
            <person name="Thomas B.C."/>
            <person name="Singh A."/>
            <person name="Wilkins M.J."/>
            <person name="Karaoz U."/>
            <person name="Brodie E.L."/>
            <person name="Williams K.H."/>
            <person name="Hubbard S.S."/>
            <person name="Banfield J.F."/>
        </authorList>
    </citation>
    <scope>NUCLEOTIDE SEQUENCE [LARGE SCALE GENOMIC DNA]</scope>
</reference>
<dbReference type="EMBL" id="MFDE01000017">
    <property type="protein sequence ID" value="OGE38628.1"/>
    <property type="molecule type" value="Genomic_DNA"/>
</dbReference>
<dbReference type="AlphaFoldDB" id="A0A1F5KCL6"/>
<evidence type="ECO:0008006" key="3">
    <source>
        <dbReference type="Google" id="ProtNLM"/>
    </source>
</evidence>
<comment type="caution">
    <text evidence="1">The sequence shown here is derived from an EMBL/GenBank/DDBJ whole genome shotgun (WGS) entry which is preliminary data.</text>
</comment>
<name>A0A1F5KCL6_9BACT</name>
<evidence type="ECO:0000313" key="2">
    <source>
        <dbReference type="Proteomes" id="UP000176527"/>
    </source>
</evidence>
<dbReference type="Proteomes" id="UP000176527">
    <property type="component" value="Unassembled WGS sequence"/>
</dbReference>
<accession>A0A1F5KCL6</accession>
<evidence type="ECO:0000313" key="1">
    <source>
        <dbReference type="EMBL" id="OGE38628.1"/>
    </source>
</evidence>
<protein>
    <recommendedName>
        <fullName evidence="3">Nucleotidyl transferase AbiEii/AbiGii toxin family protein</fullName>
    </recommendedName>
</protein>
<dbReference type="Pfam" id="PF08843">
    <property type="entry name" value="AbiEii"/>
    <property type="match status" value="1"/>
</dbReference>
<proteinExistence type="predicted"/>
<gene>
    <name evidence="1" type="ORF">A3F00_02215</name>
</gene>